<accession>A0A6C0JR60</accession>
<protein>
    <recommendedName>
        <fullName evidence="1">Nudix hydrolase domain-containing protein</fullName>
    </recommendedName>
</protein>
<dbReference type="EMBL" id="MN740432">
    <property type="protein sequence ID" value="QHU06368.1"/>
    <property type="molecule type" value="Genomic_DNA"/>
</dbReference>
<proteinExistence type="predicted"/>
<dbReference type="PROSITE" id="PS51462">
    <property type="entry name" value="NUDIX"/>
    <property type="match status" value="1"/>
</dbReference>
<sequence>MVAGSILPVTIHKNKLYFLFGKENAMEDSAKGWSDFGGRMDNGETPFTAALREGSEELTGFLGDKNELKKLINKGGGVYKLTHNTYHVHIFFMEYDENLPKYYNQNHRFLWNKMDKKLLNDSKLFEKIEIDWFSIDDIKKRKHEFRNFYQEIVDLFLKDIENIHRFLDKKKNYRKTKKTYT</sequence>
<name>A0A6C0JR60_9ZZZZ</name>
<dbReference type="SUPFAM" id="SSF55811">
    <property type="entry name" value="Nudix"/>
    <property type="match status" value="1"/>
</dbReference>
<reference evidence="2" key="1">
    <citation type="journal article" date="2020" name="Nature">
        <title>Giant virus diversity and host interactions through global metagenomics.</title>
        <authorList>
            <person name="Schulz F."/>
            <person name="Roux S."/>
            <person name="Paez-Espino D."/>
            <person name="Jungbluth S."/>
            <person name="Walsh D.A."/>
            <person name="Denef V.J."/>
            <person name="McMahon K.D."/>
            <person name="Konstantinidis K.T."/>
            <person name="Eloe-Fadrosh E.A."/>
            <person name="Kyrpides N.C."/>
            <person name="Woyke T."/>
        </authorList>
    </citation>
    <scope>NUCLEOTIDE SEQUENCE</scope>
    <source>
        <strain evidence="2">GVMAG-M-3300027747-57</strain>
    </source>
</reference>
<dbReference type="InterPro" id="IPR015797">
    <property type="entry name" value="NUDIX_hydrolase-like_dom_sf"/>
</dbReference>
<evidence type="ECO:0000259" key="1">
    <source>
        <dbReference type="PROSITE" id="PS51462"/>
    </source>
</evidence>
<feature type="domain" description="Nudix hydrolase" evidence="1">
    <location>
        <begin position="1"/>
        <end position="158"/>
    </location>
</feature>
<dbReference type="Pfam" id="PF00293">
    <property type="entry name" value="NUDIX"/>
    <property type="match status" value="1"/>
</dbReference>
<organism evidence="2">
    <name type="scientific">viral metagenome</name>
    <dbReference type="NCBI Taxonomy" id="1070528"/>
    <lineage>
        <taxon>unclassified sequences</taxon>
        <taxon>metagenomes</taxon>
        <taxon>organismal metagenomes</taxon>
    </lineage>
</organism>
<dbReference type="AlphaFoldDB" id="A0A6C0JR60"/>
<dbReference type="Gene3D" id="3.90.79.10">
    <property type="entry name" value="Nucleoside Triphosphate Pyrophosphohydrolase"/>
    <property type="match status" value="1"/>
</dbReference>
<evidence type="ECO:0000313" key="2">
    <source>
        <dbReference type="EMBL" id="QHU06368.1"/>
    </source>
</evidence>
<dbReference type="InterPro" id="IPR000086">
    <property type="entry name" value="NUDIX_hydrolase_dom"/>
</dbReference>